<protein>
    <submittedName>
        <fullName evidence="9">Drug/metabolite transporter (DMT)-like permease</fullName>
    </submittedName>
</protein>
<feature type="transmembrane region" description="Helical" evidence="7">
    <location>
        <begin position="295"/>
        <end position="313"/>
    </location>
</feature>
<keyword evidence="6 7" id="KW-0472">Membrane</keyword>
<sequence length="328" mass="33239">MSKLADDPSTTAPEAAAGSRLPAGLAFAVVSATTFGLSGPLARPLLESGWSPGAIVLIRISLAALVVLPFGLLALRGRWGLVRRNASLILLYGTIAVAGAQFCYFSAVQHMQVGPALLIEYTAPAAVVAWMWLRHGQRPGRVTLVGAGIAAVGLVLVLDLVSGVGLSAAGVLWALAAMVGAATYFVISADEDNGLPPMALAAGGLLVGGGVLGLAGLVGVLPMRRATAEVAYAGTDVAWWVPLVLLGVVTAAVPYTTGIAAGRRLGSRLASFVALLEVVAAVVFAWLLLDELPRPVQLLGGVLILVGVVGVKLGERTTAAAPVAGELP</sequence>
<comment type="subcellular location">
    <subcellularLocation>
        <location evidence="1">Cell membrane</location>
        <topology evidence="1">Multi-pass membrane protein</topology>
    </subcellularLocation>
</comment>
<feature type="transmembrane region" description="Helical" evidence="7">
    <location>
        <begin position="87"/>
        <end position="107"/>
    </location>
</feature>
<comment type="caution">
    <text evidence="9">The sequence shown here is derived from an EMBL/GenBank/DDBJ whole genome shotgun (WGS) entry which is preliminary data.</text>
</comment>
<dbReference type="EMBL" id="JACHWR010000001">
    <property type="protein sequence ID" value="MBB3040708.1"/>
    <property type="molecule type" value="Genomic_DNA"/>
</dbReference>
<comment type="similarity">
    <text evidence="2">Belongs to the EamA transporter family.</text>
</comment>
<dbReference type="AlphaFoldDB" id="A0A7W4VSI6"/>
<evidence type="ECO:0000313" key="9">
    <source>
        <dbReference type="EMBL" id="MBB3040708.1"/>
    </source>
</evidence>
<evidence type="ECO:0000256" key="1">
    <source>
        <dbReference type="ARBA" id="ARBA00004651"/>
    </source>
</evidence>
<dbReference type="PANTHER" id="PTHR32322">
    <property type="entry name" value="INNER MEMBRANE TRANSPORTER"/>
    <property type="match status" value="1"/>
</dbReference>
<feature type="domain" description="EamA" evidence="8">
    <location>
        <begin position="169"/>
        <end position="311"/>
    </location>
</feature>
<dbReference type="GO" id="GO:0005886">
    <property type="term" value="C:plasma membrane"/>
    <property type="evidence" value="ECO:0007669"/>
    <property type="project" value="UniProtKB-SubCell"/>
</dbReference>
<gene>
    <name evidence="9" type="ORF">FHU40_000509</name>
</gene>
<dbReference type="InterPro" id="IPR000620">
    <property type="entry name" value="EamA_dom"/>
</dbReference>
<keyword evidence="5 7" id="KW-1133">Transmembrane helix</keyword>
<feature type="transmembrane region" description="Helical" evidence="7">
    <location>
        <begin position="54"/>
        <end position="75"/>
    </location>
</feature>
<feature type="transmembrane region" description="Helical" evidence="7">
    <location>
        <begin position="21"/>
        <end position="42"/>
    </location>
</feature>
<feature type="transmembrane region" description="Helical" evidence="7">
    <location>
        <begin position="113"/>
        <end position="133"/>
    </location>
</feature>
<evidence type="ECO:0000256" key="2">
    <source>
        <dbReference type="ARBA" id="ARBA00007362"/>
    </source>
</evidence>
<organism evidence="9 10">
    <name type="scientific">Nocardioides soli</name>
    <dbReference type="NCBI Taxonomy" id="1036020"/>
    <lineage>
        <taxon>Bacteria</taxon>
        <taxon>Bacillati</taxon>
        <taxon>Actinomycetota</taxon>
        <taxon>Actinomycetes</taxon>
        <taxon>Propionibacteriales</taxon>
        <taxon>Nocardioidaceae</taxon>
        <taxon>Nocardioides</taxon>
    </lineage>
</organism>
<keyword evidence="10" id="KW-1185">Reference proteome</keyword>
<dbReference type="InterPro" id="IPR037185">
    <property type="entry name" value="EmrE-like"/>
</dbReference>
<dbReference type="PANTHER" id="PTHR32322:SF18">
    <property type="entry name" value="S-ADENOSYLMETHIONINE_S-ADENOSYLHOMOCYSTEINE TRANSPORTER"/>
    <property type="match status" value="1"/>
</dbReference>
<feature type="domain" description="EamA" evidence="8">
    <location>
        <begin position="24"/>
        <end position="158"/>
    </location>
</feature>
<evidence type="ECO:0000256" key="5">
    <source>
        <dbReference type="ARBA" id="ARBA00022989"/>
    </source>
</evidence>
<accession>A0A7W4VSI6</accession>
<feature type="transmembrane region" description="Helical" evidence="7">
    <location>
        <begin position="237"/>
        <end position="257"/>
    </location>
</feature>
<evidence type="ECO:0000259" key="8">
    <source>
        <dbReference type="Pfam" id="PF00892"/>
    </source>
</evidence>
<dbReference type="Pfam" id="PF00892">
    <property type="entry name" value="EamA"/>
    <property type="match status" value="2"/>
</dbReference>
<keyword evidence="4 7" id="KW-0812">Transmembrane</keyword>
<reference evidence="9 10" key="1">
    <citation type="submission" date="2020-08" db="EMBL/GenBank/DDBJ databases">
        <title>Sequencing the genomes of 1000 actinobacteria strains.</title>
        <authorList>
            <person name="Klenk H.-P."/>
        </authorList>
    </citation>
    <scope>NUCLEOTIDE SEQUENCE [LARGE SCALE GENOMIC DNA]</scope>
    <source>
        <strain evidence="9 10">DSM 105498</strain>
    </source>
</reference>
<evidence type="ECO:0000313" key="10">
    <source>
        <dbReference type="Proteomes" id="UP000589626"/>
    </source>
</evidence>
<keyword evidence="3" id="KW-1003">Cell membrane</keyword>
<feature type="transmembrane region" description="Helical" evidence="7">
    <location>
        <begin position="140"/>
        <end position="158"/>
    </location>
</feature>
<dbReference type="Proteomes" id="UP000589626">
    <property type="component" value="Unassembled WGS sequence"/>
</dbReference>
<dbReference type="InterPro" id="IPR050638">
    <property type="entry name" value="AA-Vitamin_Transporters"/>
</dbReference>
<dbReference type="RefSeq" id="WP_343057686.1">
    <property type="nucleotide sequence ID" value="NZ_JACHWR010000001.1"/>
</dbReference>
<name>A0A7W4VSI6_9ACTN</name>
<feature type="transmembrane region" description="Helical" evidence="7">
    <location>
        <begin position="199"/>
        <end position="217"/>
    </location>
</feature>
<evidence type="ECO:0000256" key="6">
    <source>
        <dbReference type="ARBA" id="ARBA00023136"/>
    </source>
</evidence>
<feature type="transmembrane region" description="Helical" evidence="7">
    <location>
        <begin position="164"/>
        <end position="187"/>
    </location>
</feature>
<evidence type="ECO:0000256" key="7">
    <source>
        <dbReference type="SAM" id="Phobius"/>
    </source>
</evidence>
<evidence type="ECO:0000256" key="4">
    <source>
        <dbReference type="ARBA" id="ARBA00022692"/>
    </source>
</evidence>
<dbReference type="SUPFAM" id="SSF103481">
    <property type="entry name" value="Multidrug resistance efflux transporter EmrE"/>
    <property type="match status" value="2"/>
</dbReference>
<evidence type="ECO:0000256" key="3">
    <source>
        <dbReference type="ARBA" id="ARBA00022475"/>
    </source>
</evidence>
<feature type="transmembrane region" description="Helical" evidence="7">
    <location>
        <begin position="269"/>
        <end position="289"/>
    </location>
</feature>
<proteinExistence type="inferred from homology"/>